<keyword evidence="2" id="KW-1185">Reference proteome</keyword>
<sequence length="342" mass="35959">MSTRAKWLLIIVVSVLALGGTTAVGLSAWSQYRSQQDAPAAVGTSAPGTPVTGARIVFRNTATGQGYGHVAVVPLADPTGARSILDPACDRVAATTDAMSCLSSERSITPTYSARIYDASGKTQRAQWALPGVPSRTRFSPDGTMVATTSFVTGHAYATIGFSTDTEIRRVSDGSGVPPLETWTLLIDGQPSAPLDRNYWGISFIDDNTFYATVGMTTAGRTYLVKGDIATRTMTSVLDAVECPSLSPDGTRIAFKRVTGGSGATVHWTPAVYDIASGKVTVLSVEKRSIDDQIVWLDDATLLYGVPNATPGDSDVWKLAADGGGTPTVLIPHAWSPTVVAR</sequence>
<comment type="caution">
    <text evidence="1">The sequence shown here is derived from an EMBL/GenBank/DDBJ whole genome shotgun (WGS) entry which is preliminary data.</text>
</comment>
<proteinExistence type="predicted"/>
<organism evidence="1 2">
    <name type="scientific">Microbacterium capsulatum</name>
    <dbReference type="NCBI Taxonomy" id="3041921"/>
    <lineage>
        <taxon>Bacteria</taxon>
        <taxon>Bacillati</taxon>
        <taxon>Actinomycetota</taxon>
        <taxon>Actinomycetes</taxon>
        <taxon>Micrococcales</taxon>
        <taxon>Microbacteriaceae</taxon>
        <taxon>Microbacterium</taxon>
    </lineage>
</organism>
<protein>
    <submittedName>
        <fullName evidence="1">Uncharacterized protein</fullName>
    </submittedName>
</protein>
<dbReference type="Gene3D" id="2.120.10.30">
    <property type="entry name" value="TolB, C-terminal domain"/>
    <property type="match status" value="1"/>
</dbReference>
<dbReference type="Proteomes" id="UP001230289">
    <property type="component" value="Unassembled WGS sequence"/>
</dbReference>
<gene>
    <name evidence="1" type="ORF">RBR11_10175</name>
</gene>
<dbReference type="Pfam" id="PF07676">
    <property type="entry name" value="PD40"/>
    <property type="match status" value="1"/>
</dbReference>
<evidence type="ECO:0000313" key="1">
    <source>
        <dbReference type="EMBL" id="MDQ4214280.1"/>
    </source>
</evidence>
<dbReference type="InterPro" id="IPR011042">
    <property type="entry name" value="6-blade_b-propeller_TolB-like"/>
</dbReference>
<name>A0ABU0XKQ3_9MICO</name>
<evidence type="ECO:0000313" key="2">
    <source>
        <dbReference type="Proteomes" id="UP001230289"/>
    </source>
</evidence>
<dbReference type="RefSeq" id="WP_308489217.1">
    <property type="nucleotide sequence ID" value="NZ_JAVFCB010000005.1"/>
</dbReference>
<dbReference type="InterPro" id="IPR011659">
    <property type="entry name" value="WD40"/>
</dbReference>
<dbReference type="SUPFAM" id="SSF82171">
    <property type="entry name" value="DPP6 N-terminal domain-like"/>
    <property type="match status" value="1"/>
</dbReference>
<reference evidence="1 2" key="1">
    <citation type="submission" date="2023-08" db="EMBL/GenBank/DDBJ databases">
        <title>Microbacterium sp. nov., isolated from a waste landfill.</title>
        <authorList>
            <person name="Wen W."/>
        </authorList>
    </citation>
    <scope>NUCLEOTIDE SEQUENCE [LARGE SCALE GENOMIC DNA]</scope>
    <source>
        <strain evidence="1 2">ASV81</strain>
    </source>
</reference>
<accession>A0ABU0XKQ3</accession>
<dbReference type="EMBL" id="JAVFCB010000005">
    <property type="protein sequence ID" value="MDQ4214280.1"/>
    <property type="molecule type" value="Genomic_DNA"/>
</dbReference>